<comment type="caution">
    <text evidence="2">The sequence shown here is derived from an EMBL/GenBank/DDBJ whole genome shotgun (WGS) entry which is preliminary data.</text>
</comment>
<accession>X0WN60</accession>
<dbReference type="PANTHER" id="PTHR42687:SF1">
    <property type="entry name" value="L-THREONINE 3-DEHYDROGENASE, MITOCHONDRIAL"/>
    <property type="match status" value="1"/>
</dbReference>
<sequence length="55" mass="6329">EVDPVRQAIADSWPRALDDSAAREDWSWAPQFDLQAMTKDMISRLQERLAAARSR</sequence>
<dbReference type="PANTHER" id="PTHR42687">
    <property type="entry name" value="L-THREONINE 3-DEHYDROGENASE"/>
    <property type="match status" value="1"/>
</dbReference>
<dbReference type="GO" id="GO:0008743">
    <property type="term" value="F:L-threonine 3-dehydrogenase activity"/>
    <property type="evidence" value="ECO:0007669"/>
    <property type="project" value="TreeGrafter"/>
</dbReference>
<feature type="non-terminal residue" evidence="2">
    <location>
        <position position="1"/>
    </location>
</feature>
<name>X0WN60_9ZZZZ</name>
<gene>
    <name evidence="2" type="ORF">S01H1_53505</name>
</gene>
<dbReference type="GO" id="GO:0006567">
    <property type="term" value="P:L-threonine catabolic process"/>
    <property type="evidence" value="ECO:0007669"/>
    <property type="project" value="TreeGrafter"/>
</dbReference>
<evidence type="ECO:0000313" key="2">
    <source>
        <dbReference type="EMBL" id="GAG24667.1"/>
    </source>
</evidence>
<reference evidence="2" key="1">
    <citation type="journal article" date="2014" name="Front. Microbiol.">
        <title>High frequency of phylogenetically diverse reductive dehalogenase-homologous genes in deep subseafloor sedimentary metagenomes.</title>
        <authorList>
            <person name="Kawai M."/>
            <person name="Futagami T."/>
            <person name="Toyoda A."/>
            <person name="Takaki Y."/>
            <person name="Nishi S."/>
            <person name="Hori S."/>
            <person name="Arai W."/>
            <person name="Tsubouchi T."/>
            <person name="Morono Y."/>
            <person name="Uchiyama I."/>
            <person name="Ito T."/>
            <person name="Fujiyama A."/>
            <person name="Inagaki F."/>
            <person name="Takami H."/>
        </authorList>
    </citation>
    <scope>NUCLEOTIDE SEQUENCE</scope>
    <source>
        <strain evidence="2">Expedition CK06-06</strain>
    </source>
</reference>
<protein>
    <recommendedName>
        <fullName evidence="3">NAD-dependent epimerase/dehydratase domain-containing protein</fullName>
    </recommendedName>
</protein>
<dbReference type="EMBL" id="BARS01034649">
    <property type="protein sequence ID" value="GAG24667.1"/>
    <property type="molecule type" value="Genomic_DNA"/>
</dbReference>
<dbReference type="InterPro" id="IPR051225">
    <property type="entry name" value="NAD(P)_epim/dehydratase"/>
</dbReference>
<evidence type="ECO:0000256" key="1">
    <source>
        <dbReference type="ARBA" id="ARBA00007637"/>
    </source>
</evidence>
<dbReference type="AlphaFoldDB" id="X0WN60"/>
<dbReference type="Gene3D" id="3.40.50.720">
    <property type="entry name" value="NAD(P)-binding Rossmann-like Domain"/>
    <property type="match status" value="1"/>
</dbReference>
<evidence type="ECO:0008006" key="3">
    <source>
        <dbReference type="Google" id="ProtNLM"/>
    </source>
</evidence>
<organism evidence="2">
    <name type="scientific">marine sediment metagenome</name>
    <dbReference type="NCBI Taxonomy" id="412755"/>
    <lineage>
        <taxon>unclassified sequences</taxon>
        <taxon>metagenomes</taxon>
        <taxon>ecological metagenomes</taxon>
    </lineage>
</organism>
<comment type="similarity">
    <text evidence="1">Belongs to the NAD(P)-dependent epimerase/dehydratase family.</text>
</comment>
<proteinExistence type="inferred from homology"/>